<dbReference type="PANTHER" id="PTHR22650">
    <property type="entry name" value="GLYCOPROTEIN IB BETA"/>
    <property type="match status" value="1"/>
</dbReference>
<comment type="subcellular location">
    <subcellularLocation>
        <location evidence="1">Membrane</location>
        <topology evidence="1">Single-pass membrane protein</topology>
    </subcellularLocation>
</comment>
<evidence type="ECO:0000256" key="8">
    <source>
        <dbReference type="ARBA" id="ARBA00023157"/>
    </source>
</evidence>
<evidence type="ECO:0000256" key="9">
    <source>
        <dbReference type="SAM" id="MobiDB-lite"/>
    </source>
</evidence>
<dbReference type="SMART" id="SM00082">
    <property type="entry name" value="LRRCT"/>
    <property type="match status" value="1"/>
</dbReference>
<keyword evidence="4 10" id="KW-0732">Signal</keyword>
<evidence type="ECO:0000256" key="7">
    <source>
        <dbReference type="ARBA" id="ARBA00023136"/>
    </source>
</evidence>
<dbReference type="EMBL" id="GG666640">
    <property type="protein sequence ID" value="EEN46744.1"/>
    <property type="molecule type" value="Genomic_DNA"/>
</dbReference>
<evidence type="ECO:0000259" key="11">
    <source>
        <dbReference type="SMART" id="SM00082"/>
    </source>
</evidence>
<evidence type="ECO:0000256" key="10">
    <source>
        <dbReference type="SAM" id="SignalP"/>
    </source>
</evidence>
<evidence type="ECO:0000256" key="3">
    <source>
        <dbReference type="ARBA" id="ARBA00022692"/>
    </source>
</evidence>
<dbReference type="Gene3D" id="3.80.10.10">
    <property type="entry name" value="Ribonuclease Inhibitor"/>
    <property type="match status" value="1"/>
</dbReference>
<dbReference type="PANTHER" id="PTHR22650:SF4">
    <property type="entry name" value="LEUCINE-RICH REPEAT AND TRANSMEMBRANE DOMAIN-CONTAINING PROTEIN 2-LIKE"/>
    <property type="match status" value="1"/>
</dbReference>
<keyword evidence="7" id="KW-0472">Membrane</keyword>
<dbReference type="InterPro" id="IPR000483">
    <property type="entry name" value="Cys-rich_flank_reg_C"/>
</dbReference>
<keyword evidence="6" id="KW-1133">Transmembrane helix</keyword>
<protein>
    <recommendedName>
        <fullName evidence="11">LRRCT domain-containing protein</fullName>
    </recommendedName>
</protein>
<gene>
    <name evidence="12" type="ORF">BRAFLDRAFT_78148</name>
</gene>
<keyword evidence="8" id="KW-1015">Disulfide bond</keyword>
<keyword evidence="3" id="KW-0812">Transmembrane</keyword>
<organism>
    <name type="scientific">Branchiostoma floridae</name>
    <name type="common">Florida lancelet</name>
    <name type="synonym">Amphioxus</name>
    <dbReference type="NCBI Taxonomy" id="7739"/>
    <lineage>
        <taxon>Eukaryota</taxon>
        <taxon>Metazoa</taxon>
        <taxon>Chordata</taxon>
        <taxon>Cephalochordata</taxon>
        <taxon>Leptocardii</taxon>
        <taxon>Amphioxiformes</taxon>
        <taxon>Branchiostomatidae</taxon>
        <taxon>Branchiostoma</taxon>
    </lineage>
</organism>
<evidence type="ECO:0000256" key="6">
    <source>
        <dbReference type="ARBA" id="ARBA00022989"/>
    </source>
</evidence>
<dbReference type="InterPro" id="IPR052313">
    <property type="entry name" value="GPIb-IX-V_Complex"/>
</dbReference>
<evidence type="ECO:0000313" key="12">
    <source>
        <dbReference type="EMBL" id="EEN46744.1"/>
    </source>
</evidence>
<feature type="compositionally biased region" description="Low complexity" evidence="9">
    <location>
        <begin position="165"/>
        <end position="206"/>
    </location>
</feature>
<reference evidence="12" key="1">
    <citation type="journal article" date="2008" name="Nature">
        <title>The amphioxus genome and the evolution of the chordate karyotype.</title>
        <authorList>
            <consortium name="US DOE Joint Genome Institute (JGI-PGF)"/>
            <person name="Putnam N.H."/>
            <person name="Butts T."/>
            <person name="Ferrier D.E.K."/>
            <person name="Furlong R.F."/>
            <person name="Hellsten U."/>
            <person name="Kawashima T."/>
            <person name="Robinson-Rechavi M."/>
            <person name="Shoguchi E."/>
            <person name="Terry A."/>
            <person name="Yu J.-K."/>
            <person name="Benito-Gutierrez E.L."/>
            <person name="Dubchak I."/>
            <person name="Garcia-Fernandez J."/>
            <person name="Gibson-Brown J.J."/>
            <person name="Grigoriev I.V."/>
            <person name="Horton A.C."/>
            <person name="de Jong P.J."/>
            <person name="Jurka J."/>
            <person name="Kapitonov V.V."/>
            <person name="Kohara Y."/>
            <person name="Kuroki Y."/>
            <person name="Lindquist E."/>
            <person name="Lucas S."/>
            <person name="Osoegawa K."/>
            <person name="Pennacchio L.A."/>
            <person name="Salamov A.A."/>
            <person name="Satou Y."/>
            <person name="Sauka-Spengler T."/>
            <person name="Schmutz J."/>
            <person name="Shin-I T."/>
            <person name="Toyoda A."/>
            <person name="Bronner-Fraser M."/>
            <person name="Fujiyama A."/>
            <person name="Holland L.Z."/>
            <person name="Holland P.W.H."/>
            <person name="Satoh N."/>
            <person name="Rokhsar D.S."/>
        </authorList>
    </citation>
    <scope>NUCLEOTIDE SEQUENCE [LARGE SCALE GENOMIC DNA]</scope>
    <source>
        <strain evidence="12">S238N-H82</strain>
        <tissue evidence="12">Testes</tissue>
    </source>
</reference>
<keyword evidence="5" id="KW-0130">Cell adhesion</keyword>
<dbReference type="SUPFAM" id="SSF52058">
    <property type="entry name" value="L domain-like"/>
    <property type="match status" value="1"/>
</dbReference>
<feature type="signal peptide" evidence="10">
    <location>
        <begin position="1"/>
        <end position="43"/>
    </location>
</feature>
<evidence type="ECO:0000256" key="4">
    <source>
        <dbReference type="ARBA" id="ARBA00022729"/>
    </source>
</evidence>
<name>C3ZL62_BRAFL</name>
<sequence>MRPTKEKTSTLKENCMFVLKGRFEMKMKRLLVLLLIILKETAAQTCSSSDCTSTTCNCYNKGLTSVPQDLPTTTSILVLSFNDIATLNQGDFSSNKRAYIAISGNPWQCDCSMLPIKQVMTGSHRFESEIICAGPANLVGKRLLNDVTPADMCEETTKAPSTARPSTPASTRVASTARTSTPASTPVASTARTSTPASTPVASTVTTARTSTPAPCSTYWKNCVTIQFWKKASCRRNCSNCRKKCSKCTKKFRKVCPDKSTRWSTCLTELKNRCI</sequence>
<evidence type="ECO:0000256" key="2">
    <source>
        <dbReference type="ARBA" id="ARBA00022614"/>
    </source>
</evidence>
<dbReference type="InParanoid" id="C3ZL62"/>
<keyword evidence="2" id="KW-0433">Leucine-rich repeat</keyword>
<evidence type="ECO:0000256" key="1">
    <source>
        <dbReference type="ARBA" id="ARBA00004167"/>
    </source>
</evidence>
<accession>C3ZL62</accession>
<evidence type="ECO:0000256" key="5">
    <source>
        <dbReference type="ARBA" id="ARBA00022889"/>
    </source>
</evidence>
<dbReference type="AlphaFoldDB" id="C3ZL62"/>
<proteinExistence type="predicted"/>
<feature type="chain" id="PRO_5002934962" description="LRRCT domain-containing protein" evidence="10">
    <location>
        <begin position="44"/>
        <end position="275"/>
    </location>
</feature>
<dbReference type="InterPro" id="IPR032675">
    <property type="entry name" value="LRR_dom_sf"/>
</dbReference>
<feature type="region of interest" description="Disordered" evidence="9">
    <location>
        <begin position="154"/>
        <end position="206"/>
    </location>
</feature>
<feature type="domain" description="LRRCT" evidence="11">
    <location>
        <begin position="105"/>
        <end position="154"/>
    </location>
</feature>